<evidence type="ECO:0000259" key="7">
    <source>
        <dbReference type="Pfam" id="PF18052"/>
    </source>
</evidence>
<keyword evidence="1" id="KW-0433">Leucine-rich repeat</keyword>
<dbReference type="Gene3D" id="1.10.8.430">
    <property type="entry name" value="Helical domain of apoptotic protease-activating factors"/>
    <property type="match status" value="1"/>
</dbReference>
<proteinExistence type="predicted"/>
<dbReference type="SUPFAM" id="SSF52540">
    <property type="entry name" value="P-loop containing nucleoside triphosphate hydrolases"/>
    <property type="match status" value="1"/>
</dbReference>
<name>A0AAV2EG32_9ROSI</name>
<dbReference type="GO" id="GO:0043531">
    <property type="term" value="F:ADP binding"/>
    <property type="evidence" value="ECO:0007669"/>
    <property type="project" value="InterPro"/>
</dbReference>
<dbReference type="InterPro" id="IPR027417">
    <property type="entry name" value="P-loop_NTPase"/>
</dbReference>
<dbReference type="Gene3D" id="3.40.50.300">
    <property type="entry name" value="P-loop containing nucleotide triphosphate hydrolases"/>
    <property type="match status" value="1"/>
</dbReference>
<accession>A0AAV2EG32</accession>
<dbReference type="GO" id="GO:0006952">
    <property type="term" value="P:defense response"/>
    <property type="evidence" value="ECO:0007669"/>
    <property type="project" value="UniProtKB-KW"/>
</dbReference>
<dbReference type="GO" id="GO:0005524">
    <property type="term" value="F:ATP binding"/>
    <property type="evidence" value="ECO:0007669"/>
    <property type="project" value="UniProtKB-KW"/>
</dbReference>
<dbReference type="InterPro" id="IPR036388">
    <property type="entry name" value="WH-like_DNA-bd_sf"/>
</dbReference>
<protein>
    <submittedName>
        <fullName evidence="10">Uncharacterized protein</fullName>
    </submittedName>
</protein>
<dbReference type="Gene3D" id="1.10.10.10">
    <property type="entry name" value="Winged helix-like DNA-binding domain superfamily/Winged helix DNA-binding domain"/>
    <property type="match status" value="1"/>
</dbReference>
<keyword evidence="4" id="KW-0611">Plant defense</keyword>
<dbReference type="PRINTS" id="PR00364">
    <property type="entry name" value="DISEASERSIST"/>
</dbReference>
<dbReference type="InterPro" id="IPR032675">
    <property type="entry name" value="LRR_dom_sf"/>
</dbReference>
<dbReference type="PANTHER" id="PTHR36766:SF45">
    <property type="entry name" value="NB-ARC DOMAIN-CONTAINING PROTEIN"/>
    <property type="match status" value="1"/>
</dbReference>
<dbReference type="CDD" id="cd14798">
    <property type="entry name" value="RX-CC_like"/>
    <property type="match status" value="1"/>
</dbReference>
<dbReference type="Pfam" id="PF18052">
    <property type="entry name" value="Rx_N"/>
    <property type="match status" value="1"/>
</dbReference>
<evidence type="ECO:0000256" key="5">
    <source>
        <dbReference type="ARBA" id="ARBA00022840"/>
    </source>
</evidence>
<evidence type="ECO:0000313" key="11">
    <source>
        <dbReference type="Proteomes" id="UP001497516"/>
    </source>
</evidence>
<dbReference type="InterPro" id="IPR002182">
    <property type="entry name" value="NB-ARC"/>
</dbReference>
<dbReference type="InterPro" id="IPR056789">
    <property type="entry name" value="LRR_R13L1-DRL21"/>
</dbReference>
<organism evidence="10 11">
    <name type="scientific">Linum trigynum</name>
    <dbReference type="NCBI Taxonomy" id="586398"/>
    <lineage>
        <taxon>Eukaryota</taxon>
        <taxon>Viridiplantae</taxon>
        <taxon>Streptophyta</taxon>
        <taxon>Embryophyta</taxon>
        <taxon>Tracheophyta</taxon>
        <taxon>Spermatophyta</taxon>
        <taxon>Magnoliopsida</taxon>
        <taxon>eudicotyledons</taxon>
        <taxon>Gunneridae</taxon>
        <taxon>Pentapetalae</taxon>
        <taxon>rosids</taxon>
        <taxon>fabids</taxon>
        <taxon>Malpighiales</taxon>
        <taxon>Linaceae</taxon>
        <taxon>Linum</taxon>
    </lineage>
</organism>
<evidence type="ECO:0000256" key="4">
    <source>
        <dbReference type="ARBA" id="ARBA00022821"/>
    </source>
</evidence>
<sequence length="1009" mass="115073">MAAAIVSQVLSQLGSIVTEELKQRGRLVLGAEKDVEKLTSTFTAIEALLLDAEERQLKSASIENWLKKLKDVSYEIDDMLDEWRTEILKQRLEGDDDVVGGCLELKLLQISDVLKRVCPFLPVYCFSTHEIGLRYDIASRIKSLNERLDDIDKEKILHNFTPKQTASFSSLPTSSVIDFSDLKVRQGEFEILRGKLLDDGGDHPSVRSISIQGLGGFGKTTLAKMLYNDKKVEDHFSKRIWVCVSANFVQETFAKAILESFKQFIPKDSSLSYMLEHINTLAKDEKFLLVLDDVWEDSRSKWEELISSVSHGLPGSKILVTTRKEDVSHVFCRINKDIFPLQKISDGECRTIFTQIAFYGWSDEERECIEDLCERVVEKCSGSPLAAKVLGGLLHVKKSKKDWIKLLGSEMWQIEKGRDEVLAPLALSYYDLPSAVRQCFQFCSVFPQDSVMMKEELIKLWMSQGFLKATMNQDMEEVGEEYFQILVMRSFFQDVEKKLQFVDEKTFCKMHDLVHDFARLTTKNECISILEQDSSLLLIINEVRHLMVKGLSSEDTNKLISSIVCSRLSSTKRNHYLRSFIVRNRSAIEPHVYAYLRGIRSLILKFCDLREIPSTIAQLIHLRYLDLSDNDKLMELPEEICELCNLETLLINLNGKLNKLPSGMGNKLVNLKHLENYMVPAVLPKSMARLGNSLKTLTTFNVAYDDKADAEGARATNIGDLECMNRIQGALRIAGLSKVTNCEEVKRAELAKKEFLIHLCLEFDSDEEEEEADHKDEQVLEAIIPSSRNLEQLRVLNYRGGSIFPSWLMSLSNLMFLEFNGCHEVEHLPAFGTLPSLEELQLSCMDKVKEVGLEFFLGTSTVIQQQGMTSNNKSRDIIIAFPKLTRLVFWTMKNWKVWDLECHEKEGMDSSTTVMPRLRFLQLIDCAKLEKVPDVLLRKTTLKQLVIYDSGGLGSYRFDPQDPKMMPNDAWDKISHIPTIILDGDDIRTTFKSEIDSMSGFGCSYSKEE</sequence>
<feature type="domain" description="Disease resistance N-terminal" evidence="7">
    <location>
        <begin position="5"/>
        <end position="92"/>
    </location>
</feature>
<dbReference type="GO" id="GO:0051707">
    <property type="term" value="P:response to other organism"/>
    <property type="evidence" value="ECO:0007669"/>
    <property type="project" value="UniProtKB-ARBA"/>
</dbReference>
<keyword evidence="2" id="KW-0677">Repeat</keyword>
<evidence type="ECO:0000313" key="10">
    <source>
        <dbReference type="EMBL" id="CAL1384889.1"/>
    </source>
</evidence>
<dbReference type="Pfam" id="PF23559">
    <property type="entry name" value="WHD_DRP"/>
    <property type="match status" value="1"/>
</dbReference>
<dbReference type="AlphaFoldDB" id="A0AAV2EG32"/>
<evidence type="ECO:0000256" key="3">
    <source>
        <dbReference type="ARBA" id="ARBA00022741"/>
    </source>
</evidence>
<reference evidence="10 11" key="1">
    <citation type="submission" date="2024-04" db="EMBL/GenBank/DDBJ databases">
        <authorList>
            <person name="Fracassetti M."/>
        </authorList>
    </citation>
    <scope>NUCLEOTIDE SEQUENCE [LARGE SCALE GENOMIC DNA]</scope>
</reference>
<evidence type="ECO:0000259" key="8">
    <source>
        <dbReference type="Pfam" id="PF23559"/>
    </source>
</evidence>
<dbReference type="InterPro" id="IPR042197">
    <property type="entry name" value="Apaf_helical"/>
</dbReference>
<keyword evidence="3" id="KW-0547">Nucleotide-binding</keyword>
<dbReference type="InterPro" id="IPR058922">
    <property type="entry name" value="WHD_DRP"/>
</dbReference>
<dbReference type="Proteomes" id="UP001497516">
    <property type="component" value="Chromosome 4"/>
</dbReference>
<dbReference type="Gene3D" id="1.20.5.4130">
    <property type="match status" value="1"/>
</dbReference>
<keyword evidence="5" id="KW-0067">ATP-binding</keyword>
<gene>
    <name evidence="10" type="ORF">LTRI10_LOCUS26060</name>
</gene>
<dbReference type="FunFam" id="1.10.10.10:FF:000322">
    <property type="entry name" value="Probable disease resistance protein At1g63360"/>
    <property type="match status" value="1"/>
</dbReference>
<dbReference type="PANTHER" id="PTHR36766">
    <property type="entry name" value="PLANT BROAD-SPECTRUM MILDEW RESISTANCE PROTEIN RPW8"/>
    <property type="match status" value="1"/>
</dbReference>
<evidence type="ECO:0000256" key="1">
    <source>
        <dbReference type="ARBA" id="ARBA00022614"/>
    </source>
</evidence>
<dbReference type="SUPFAM" id="SSF52058">
    <property type="entry name" value="L domain-like"/>
    <property type="match status" value="1"/>
</dbReference>
<feature type="domain" description="Disease resistance protein winged helix" evidence="8">
    <location>
        <begin position="445"/>
        <end position="518"/>
    </location>
</feature>
<evidence type="ECO:0000256" key="2">
    <source>
        <dbReference type="ARBA" id="ARBA00022737"/>
    </source>
</evidence>
<evidence type="ECO:0000259" key="6">
    <source>
        <dbReference type="Pfam" id="PF00931"/>
    </source>
</evidence>
<dbReference type="EMBL" id="OZ034817">
    <property type="protein sequence ID" value="CAL1384889.1"/>
    <property type="molecule type" value="Genomic_DNA"/>
</dbReference>
<feature type="domain" description="NB-ARC" evidence="6">
    <location>
        <begin position="203"/>
        <end position="358"/>
    </location>
</feature>
<keyword evidence="11" id="KW-1185">Reference proteome</keyword>
<dbReference type="InterPro" id="IPR041118">
    <property type="entry name" value="Rx_N"/>
</dbReference>
<dbReference type="Pfam" id="PF25019">
    <property type="entry name" value="LRR_R13L1-DRL21"/>
    <property type="match status" value="1"/>
</dbReference>
<dbReference type="Pfam" id="PF00931">
    <property type="entry name" value="NB-ARC"/>
    <property type="match status" value="1"/>
</dbReference>
<dbReference type="InterPro" id="IPR038005">
    <property type="entry name" value="RX-like_CC"/>
</dbReference>
<evidence type="ECO:0000259" key="9">
    <source>
        <dbReference type="Pfam" id="PF25019"/>
    </source>
</evidence>
<dbReference type="Gene3D" id="3.80.10.10">
    <property type="entry name" value="Ribonuclease Inhibitor"/>
    <property type="match status" value="1"/>
</dbReference>
<feature type="domain" description="R13L1/DRL21-like LRR repeat region" evidence="9">
    <location>
        <begin position="718"/>
        <end position="845"/>
    </location>
</feature>